<evidence type="ECO:0000256" key="1">
    <source>
        <dbReference type="ARBA" id="ARBA00010233"/>
    </source>
</evidence>
<evidence type="ECO:0000259" key="6">
    <source>
        <dbReference type="Pfam" id="PF02016"/>
    </source>
</evidence>
<dbReference type="InterPro" id="IPR029062">
    <property type="entry name" value="Class_I_gatase-like"/>
</dbReference>
<dbReference type="PANTHER" id="PTHR30237:SF2">
    <property type="entry name" value="MUREIN TETRAPEPTIDE CARBOXYPEPTIDASE"/>
    <property type="match status" value="1"/>
</dbReference>
<keyword evidence="2 8" id="KW-0121">Carboxypeptidase</keyword>
<evidence type="ECO:0000313" key="8">
    <source>
        <dbReference type="EMBL" id="VVC29094.1"/>
    </source>
</evidence>
<feature type="domain" description="LD-carboxypeptidase N-terminal" evidence="6">
    <location>
        <begin position="39"/>
        <end position="164"/>
    </location>
</feature>
<keyword evidence="3" id="KW-0645">Protease</keyword>
<dbReference type="InterPro" id="IPR040921">
    <property type="entry name" value="Peptidase_S66C"/>
</dbReference>
<gene>
    <name evidence="8" type="ORF">CINCED_3A020103</name>
</gene>
<dbReference type="GO" id="GO:0004180">
    <property type="term" value="F:carboxypeptidase activity"/>
    <property type="evidence" value="ECO:0007669"/>
    <property type="project" value="UniProtKB-KW"/>
</dbReference>
<evidence type="ECO:0000259" key="7">
    <source>
        <dbReference type="Pfam" id="PF17676"/>
    </source>
</evidence>
<protein>
    <submittedName>
        <fullName evidence="8">LD-carboxypeptidase A, C-terminal domain,Peptidase family S66,Murein tetrapeptide</fullName>
    </submittedName>
</protein>
<dbReference type="Proteomes" id="UP000325440">
    <property type="component" value="Unassembled WGS sequence"/>
</dbReference>
<dbReference type="SUPFAM" id="SSF141986">
    <property type="entry name" value="LD-carboxypeptidase A C-terminal domain-like"/>
    <property type="match status" value="1"/>
</dbReference>
<keyword evidence="4" id="KW-0378">Hydrolase</keyword>
<evidence type="ECO:0000256" key="2">
    <source>
        <dbReference type="ARBA" id="ARBA00022645"/>
    </source>
</evidence>
<proteinExistence type="inferred from homology"/>
<dbReference type="InterPro" id="IPR003507">
    <property type="entry name" value="S66_fam"/>
</dbReference>
<evidence type="ECO:0000313" key="9">
    <source>
        <dbReference type="Proteomes" id="UP000325440"/>
    </source>
</evidence>
<dbReference type="InterPro" id="IPR027478">
    <property type="entry name" value="LdcA_N"/>
</dbReference>
<dbReference type="CDD" id="cd07025">
    <property type="entry name" value="Peptidase_S66"/>
    <property type="match status" value="1"/>
</dbReference>
<dbReference type="GO" id="GO:0006508">
    <property type="term" value="P:proteolysis"/>
    <property type="evidence" value="ECO:0007669"/>
    <property type="project" value="UniProtKB-KW"/>
</dbReference>
<accession>A0A5E4MA40</accession>
<dbReference type="InterPro" id="IPR027461">
    <property type="entry name" value="Carboxypeptidase_A_C_sf"/>
</dbReference>
<reference evidence="8 9" key="1">
    <citation type="submission" date="2019-08" db="EMBL/GenBank/DDBJ databases">
        <authorList>
            <person name="Alioto T."/>
            <person name="Alioto T."/>
            <person name="Gomez Garrido J."/>
        </authorList>
    </citation>
    <scope>NUCLEOTIDE SEQUENCE [LARGE SCALE GENOMIC DNA]</scope>
</reference>
<dbReference type="EMBL" id="CABPRJ010000487">
    <property type="protein sequence ID" value="VVC29094.1"/>
    <property type="molecule type" value="Genomic_DNA"/>
</dbReference>
<dbReference type="Pfam" id="PF02016">
    <property type="entry name" value="Peptidase_S66"/>
    <property type="match status" value="1"/>
</dbReference>
<keyword evidence="9" id="KW-1185">Reference proteome</keyword>
<dbReference type="Pfam" id="PF17676">
    <property type="entry name" value="Peptidase_S66C"/>
    <property type="match status" value="1"/>
</dbReference>
<feature type="domain" description="LD-carboxypeptidase C-terminal" evidence="7">
    <location>
        <begin position="224"/>
        <end position="334"/>
    </location>
</feature>
<comment type="similarity">
    <text evidence="1">Belongs to the peptidase S66 family.</text>
</comment>
<dbReference type="PANTHER" id="PTHR30237">
    <property type="entry name" value="MURAMOYLTETRAPEPTIDE CARBOXYPEPTIDASE"/>
    <property type="match status" value="1"/>
</dbReference>
<keyword evidence="5" id="KW-0720">Serine protease</keyword>
<dbReference type="OrthoDB" id="8114556at2759"/>
<dbReference type="SUPFAM" id="SSF52317">
    <property type="entry name" value="Class I glutamine amidotransferase-like"/>
    <property type="match status" value="1"/>
</dbReference>
<dbReference type="Gene3D" id="3.50.30.60">
    <property type="entry name" value="LD-carboxypeptidase A C-terminal domain-like"/>
    <property type="match status" value="1"/>
</dbReference>
<evidence type="ECO:0000256" key="3">
    <source>
        <dbReference type="ARBA" id="ARBA00022670"/>
    </source>
</evidence>
<name>A0A5E4MA40_9HEMI</name>
<dbReference type="GO" id="GO:0008236">
    <property type="term" value="F:serine-type peptidase activity"/>
    <property type="evidence" value="ECO:0007669"/>
    <property type="project" value="UniProtKB-KW"/>
</dbReference>
<evidence type="ECO:0000256" key="5">
    <source>
        <dbReference type="ARBA" id="ARBA00022825"/>
    </source>
</evidence>
<dbReference type="AlphaFoldDB" id="A0A5E4MA40"/>
<dbReference type="InterPro" id="IPR040449">
    <property type="entry name" value="Peptidase_S66_N"/>
</dbReference>
<dbReference type="Gene3D" id="3.40.50.10740">
    <property type="entry name" value="Class I glutamine amidotransferase-like"/>
    <property type="match status" value="1"/>
</dbReference>
<evidence type="ECO:0000256" key="4">
    <source>
        <dbReference type="ARBA" id="ARBA00022801"/>
    </source>
</evidence>
<organism evidence="8 9">
    <name type="scientific">Cinara cedri</name>
    <dbReference type="NCBI Taxonomy" id="506608"/>
    <lineage>
        <taxon>Eukaryota</taxon>
        <taxon>Metazoa</taxon>
        <taxon>Ecdysozoa</taxon>
        <taxon>Arthropoda</taxon>
        <taxon>Hexapoda</taxon>
        <taxon>Insecta</taxon>
        <taxon>Pterygota</taxon>
        <taxon>Neoptera</taxon>
        <taxon>Paraneoptera</taxon>
        <taxon>Hemiptera</taxon>
        <taxon>Sternorrhyncha</taxon>
        <taxon>Aphidomorpha</taxon>
        <taxon>Aphidoidea</taxon>
        <taxon>Aphididae</taxon>
        <taxon>Lachninae</taxon>
        <taxon>Cinara</taxon>
    </lineage>
</organism>
<sequence>MTSNSTQSQRSPSCSVLSSDYVARDGDCVQRSVRKRSVVRVIAPSSIDKQSNVMAYRKFVCDSLGMEAHISDSIFQEGADPFYANTDRFRANDLIDALTDDSAVVWCALGGKGASRLIPYLDALPADQKQKITDARGKLFIGYSDITALHVYLHLVYGWQTIHGTMLKNIVDGTVDRRSVDALVALMTGRSARVEYELQSIGGGADHERDGESAAPLPSSPIRSKVAGGNLTLVENSMGTAHSFSGDGKLVFLEDIGVQPYSLERSLDHLKAAGVFVGAAASVFGSFKNSDRPDLIALVLRRFAATVPFPVFCVRDIGHGYVNNPLPLNTNATVSSRTAADGRVSYTLTVDHVYT</sequence>
<dbReference type="PIRSF" id="PIRSF028757">
    <property type="entry name" value="LD-carboxypeptidase"/>
    <property type="match status" value="1"/>
</dbReference>